<organism evidence="1">
    <name type="scientific">Arundo donax</name>
    <name type="common">Giant reed</name>
    <name type="synonym">Donax arundinaceus</name>
    <dbReference type="NCBI Taxonomy" id="35708"/>
    <lineage>
        <taxon>Eukaryota</taxon>
        <taxon>Viridiplantae</taxon>
        <taxon>Streptophyta</taxon>
        <taxon>Embryophyta</taxon>
        <taxon>Tracheophyta</taxon>
        <taxon>Spermatophyta</taxon>
        <taxon>Magnoliopsida</taxon>
        <taxon>Liliopsida</taxon>
        <taxon>Poales</taxon>
        <taxon>Poaceae</taxon>
        <taxon>PACMAD clade</taxon>
        <taxon>Arundinoideae</taxon>
        <taxon>Arundineae</taxon>
        <taxon>Arundo</taxon>
    </lineage>
</organism>
<evidence type="ECO:0000313" key="1">
    <source>
        <dbReference type="EMBL" id="JAD79330.1"/>
    </source>
</evidence>
<reference evidence="1" key="2">
    <citation type="journal article" date="2015" name="Data Brief">
        <title>Shoot transcriptome of the giant reed, Arundo donax.</title>
        <authorList>
            <person name="Barrero R.A."/>
            <person name="Guerrero F.D."/>
            <person name="Moolhuijzen P."/>
            <person name="Goolsby J.A."/>
            <person name="Tidwell J."/>
            <person name="Bellgard S.E."/>
            <person name="Bellgard M.I."/>
        </authorList>
    </citation>
    <scope>NUCLEOTIDE SEQUENCE</scope>
    <source>
        <tissue evidence="1">Shoot tissue taken approximately 20 cm above the soil surface</tissue>
    </source>
</reference>
<dbReference type="AlphaFoldDB" id="A0A0A9D123"/>
<protein>
    <submittedName>
        <fullName evidence="1">Uncharacterized protein</fullName>
    </submittedName>
</protein>
<name>A0A0A9D123_ARUDO</name>
<dbReference type="EMBL" id="GBRH01218565">
    <property type="protein sequence ID" value="JAD79330.1"/>
    <property type="molecule type" value="Transcribed_RNA"/>
</dbReference>
<accession>A0A0A9D123</accession>
<sequence>MLHSSSMKVTVCPCNHRVDFHVLHVSLSSQGSCSRLAVNESCE</sequence>
<proteinExistence type="predicted"/>
<reference evidence="1" key="1">
    <citation type="submission" date="2014-09" db="EMBL/GenBank/DDBJ databases">
        <authorList>
            <person name="Magalhaes I.L.F."/>
            <person name="Oliveira U."/>
            <person name="Santos F.R."/>
            <person name="Vidigal T.H.D.A."/>
            <person name="Brescovit A.D."/>
            <person name="Santos A.J."/>
        </authorList>
    </citation>
    <scope>NUCLEOTIDE SEQUENCE</scope>
    <source>
        <tissue evidence="1">Shoot tissue taken approximately 20 cm above the soil surface</tissue>
    </source>
</reference>